<dbReference type="EMBL" id="VIIS01001456">
    <property type="protein sequence ID" value="KAF0297955.1"/>
    <property type="molecule type" value="Genomic_DNA"/>
</dbReference>
<gene>
    <name evidence="11" type="primary">Sod1_1</name>
    <name evidence="11" type="ORF">FJT64_004664</name>
</gene>
<dbReference type="AlphaFoldDB" id="A0A6A4VUZ8"/>
<keyword evidence="7" id="KW-0049">Antioxidant</keyword>
<dbReference type="Pfam" id="PF00080">
    <property type="entry name" value="Sod_Cu"/>
    <property type="match status" value="1"/>
</dbReference>
<sequence>MAAKAVCVLRGDVASGVVYFEQAGSDQPVKVTGEVKGLTKGDHGFHVHEFGDGTNGCVSAGPHYNPFGKTHGGPDDEVRHVGDLGNVTAGDDGVAKVDISDKLLTLSGPHSIIGRTLVCHADVDDLGKGGHELSSTTGNAGARVCCGVIGIAKL</sequence>
<evidence type="ECO:0000259" key="10">
    <source>
        <dbReference type="Pfam" id="PF00080"/>
    </source>
</evidence>
<dbReference type="OrthoDB" id="2015551at2759"/>
<dbReference type="GO" id="GO:0004784">
    <property type="term" value="F:superoxide dismutase activity"/>
    <property type="evidence" value="ECO:0007669"/>
    <property type="project" value="UniProtKB-EC"/>
</dbReference>
<organism evidence="11 12">
    <name type="scientific">Amphibalanus amphitrite</name>
    <name type="common">Striped barnacle</name>
    <name type="synonym">Balanus amphitrite</name>
    <dbReference type="NCBI Taxonomy" id="1232801"/>
    <lineage>
        <taxon>Eukaryota</taxon>
        <taxon>Metazoa</taxon>
        <taxon>Ecdysozoa</taxon>
        <taxon>Arthropoda</taxon>
        <taxon>Crustacea</taxon>
        <taxon>Multicrustacea</taxon>
        <taxon>Cirripedia</taxon>
        <taxon>Thoracica</taxon>
        <taxon>Thoracicalcarea</taxon>
        <taxon>Balanomorpha</taxon>
        <taxon>Balanoidea</taxon>
        <taxon>Balanidae</taxon>
        <taxon>Amphibalaninae</taxon>
        <taxon>Amphibalanus</taxon>
    </lineage>
</organism>
<feature type="domain" description="Superoxide dismutase copper/zinc binding" evidence="10">
    <location>
        <begin position="15"/>
        <end position="149"/>
    </location>
</feature>
<dbReference type="InterPro" id="IPR024134">
    <property type="entry name" value="SOD_Cu/Zn_/chaperone"/>
</dbReference>
<evidence type="ECO:0000256" key="4">
    <source>
        <dbReference type="ARBA" id="ARBA00012682"/>
    </source>
</evidence>
<dbReference type="PROSITE" id="PS00087">
    <property type="entry name" value="SOD_CU_ZN_1"/>
    <property type="match status" value="1"/>
</dbReference>
<comment type="cofactor">
    <cofactor evidence="2">
        <name>Zn(2+)</name>
        <dbReference type="ChEBI" id="CHEBI:29105"/>
    </cofactor>
</comment>
<dbReference type="FunFam" id="2.60.40.200:FF:000001">
    <property type="entry name" value="Superoxide dismutase [Cu-Zn]"/>
    <property type="match status" value="1"/>
</dbReference>
<evidence type="ECO:0000313" key="12">
    <source>
        <dbReference type="Proteomes" id="UP000440578"/>
    </source>
</evidence>
<keyword evidence="6" id="KW-0862">Zinc</keyword>
<evidence type="ECO:0000256" key="3">
    <source>
        <dbReference type="ARBA" id="ARBA00010457"/>
    </source>
</evidence>
<protein>
    <recommendedName>
        <fullName evidence="4">superoxide dismutase</fullName>
        <ecNumber evidence="4">1.15.1.1</ecNumber>
    </recommendedName>
</protein>
<keyword evidence="12" id="KW-1185">Reference proteome</keyword>
<dbReference type="SUPFAM" id="SSF49329">
    <property type="entry name" value="Cu,Zn superoxide dismutase-like"/>
    <property type="match status" value="1"/>
</dbReference>
<evidence type="ECO:0000313" key="11">
    <source>
        <dbReference type="EMBL" id="KAF0297955.1"/>
    </source>
</evidence>
<dbReference type="GO" id="GO:0005507">
    <property type="term" value="F:copper ion binding"/>
    <property type="evidence" value="ECO:0007669"/>
    <property type="project" value="InterPro"/>
</dbReference>
<dbReference type="InterPro" id="IPR036423">
    <property type="entry name" value="SOD-like_Cu/Zn_dom_sf"/>
</dbReference>
<keyword evidence="9" id="KW-0186">Copper</keyword>
<reference evidence="11 12" key="1">
    <citation type="submission" date="2019-07" db="EMBL/GenBank/DDBJ databases">
        <title>Draft genome assembly of a fouling barnacle, Amphibalanus amphitrite (Darwin, 1854): The first reference genome for Thecostraca.</title>
        <authorList>
            <person name="Kim W."/>
        </authorList>
    </citation>
    <scope>NUCLEOTIDE SEQUENCE [LARGE SCALE GENOMIC DNA]</scope>
    <source>
        <strain evidence="11">SNU_AA5</strain>
        <tissue evidence="11">Soma without cirri and trophi</tissue>
    </source>
</reference>
<keyword evidence="8" id="KW-0560">Oxidoreductase</keyword>
<evidence type="ECO:0000256" key="2">
    <source>
        <dbReference type="ARBA" id="ARBA00001947"/>
    </source>
</evidence>
<evidence type="ECO:0000256" key="1">
    <source>
        <dbReference type="ARBA" id="ARBA00001935"/>
    </source>
</evidence>
<dbReference type="InterPro" id="IPR018152">
    <property type="entry name" value="SOD_Cu/Zn_BS"/>
</dbReference>
<proteinExistence type="inferred from homology"/>
<accession>A0A6A4VUZ8</accession>
<evidence type="ECO:0000256" key="5">
    <source>
        <dbReference type="ARBA" id="ARBA00022723"/>
    </source>
</evidence>
<evidence type="ECO:0000256" key="7">
    <source>
        <dbReference type="ARBA" id="ARBA00022862"/>
    </source>
</evidence>
<keyword evidence="5" id="KW-0479">Metal-binding</keyword>
<dbReference type="CDD" id="cd00305">
    <property type="entry name" value="Cu-Zn_Superoxide_Dismutase"/>
    <property type="match status" value="1"/>
</dbReference>
<dbReference type="Gene3D" id="2.60.40.200">
    <property type="entry name" value="Superoxide dismutase, copper/zinc binding domain"/>
    <property type="match status" value="1"/>
</dbReference>
<comment type="caution">
    <text evidence="11">The sequence shown here is derived from an EMBL/GenBank/DDBJ whole genome shotgun (WGS) entry which is preliminary data.</text>
</comment>
<comment type="similarity">
    <text evidence="3">Belongs to the Cu-Zn superoxide dismutase family.</text>
</comment>
<dbReference type="InterPro" id="IPR001424">
    <property type="entry name" value="SOD_Cu_Zn_dom"/>
</dbReference>
<dbReference type="Proteomes" id="UP000440578">
    <property type="component" value="Unassembled WGS sequence"/>
</dbReference>
<evidence type="ECO:0000256" key="8">
    <source>
        <dbReference type="ARBA" id="ARBA00023002"/>
    </source>
</evidence>
<dbReference type="PANTHER" id="PTHR10003">
    <property type="entry name" value="SUPEROXIDE DISMUTASE CU-ZN -RELATED"/>
    <property type="match status" value="1"/>
</dbReference>
<dbReference type="EC" id="1.15.1.1" evidence="4"/>
<evidence type="ECO:0000256" key="9">
    <source>
        <dbReference type="ARBA" id="ARBA00023008"/>
    </source>
</evidence>
<dbReference type="PRINTS" id="PR00068">
    <property type="entry name" value="CUZNDISMTASE"/>
</dbReference>
<comment type="cofactor">
    <cofactor evidence="1">
        <name>Cu cation</name>
        <dbReference type="ChEBI" id="CHEBI:23378"/>
    </cofactor>
</comment>
<name>A0A6A4VUZ8_AMPAM</name>
<evidence type="ECO:0000256" key="6">
    <source>
        <dbReference type="ARBA" id="ARBA00022833"/>
    </source>
</evidence>